<dbReference type="RefSeq" id="WP_258215035.1">
    <property type="nucleotide sequence ID" value="NZ_JANQBD010000015.1"/>
</dbReference>
<accession>A0ABT1YJW6</accession>
<dbReference type="InterPro" id="IPR027417">
    <property type="entry name" value="P-loop_NTPase"/>
</dbReference>
<evidence type="ECO:0000313" key="1">
    <source>
        <dbReference type="EMBL" id="MCR8633459.1"/>
    </source>
</evidence>
<dbReference type="SUPFAM" id="SSF52540">
    <property type="entry name" value="P-loop containing nucleoside triphosphate hydrolases"/>
    <property type="match status" value="1"/>
</dbReference>
<gene>
    <name evidence="1" type="ORF">NV381_19945</name>
</gene>
<sequence>MRPVYGPCNVITGYTEIKQQQWVEVICECEEWKKARRRLQSSGIAEEFQRVTFSDYLTQGKHYLFEVARRKSLEYVSIAANDYFSRIRQKERTRGNGLILCGEPGSGKTTLIFAVGNALLARKVPVLYFQHREEFNKIKNNSFDDNGLYKRLREIRGILLWDDLFKTKKKDKNGQRDIADWEADASWDIINHRNQFDLPTAYSTEWSPAELMSMDRSFAGRMIERCKHPTDAQKDMLVWFRLTKKEIEEGMDPIKVFDHRFMRLGGD</sequence>
<dbReference type="CDD" id="cd00009">
    <property type="entry name" value="AAA"/>
    <property type="match status" value="1"/>
</dbReference>
<protein>
    <recommendedName>
        <fullName evidence="3">ATP-binding protein</fullName>
    </recommendedName>
</protein>
<dbReference type="PANTHER" id="PTHR30050">
    <property type="entry name" value="CHROMOSOMAL REPLICATION INITIATOR PROTEIN DNAA"/>
    <property type="match status" value="1"/>
</dbReference>
<keyword evidence="2" id="KW-1185">Reference proteome</keyword>
<evidence type="ECO:0000313" key="2">
    <source>
        <dbReference type="Proteomes" id="UP001300012"/>
    </source>
</evidence>
<evidence type="ECO:0008006" key="3">
    <source>
        <dbReference type="Google" id="ProtNLM"/>
    </source>
</evidence>
<dbReference type="Gene3D" id="3.40.50.300">
    <property type="entry name" value="P-loop containing nucleotide triphosphate hydrolases"/>
    <property type="match status" value="1"/>
</dbReference>
<dbReference type="Proteomes" id="UP001300012">
    <property type="component" value="Unassembled WGS sequence"/>
</dbReference>
<dbReference type="PANTHER" id="PTHR30050:SF10">
    <property type="entry name" value="PHAGE-LIKE ELEMENT PBSX PROTEIN XKDC"/>
    <property type="match status" value="1"/>
</dbReference>
<comment type="caution">
    <text evidence="1">The sequence shown here is derived from an EMBL/GenBank/DDBJ whole genome shotgun (WGS) entry which is preliminary data.</text>
</comment>
<organism evidence="1 2">
    <name type="scientific">Paenibacillus radicis</name>
    <name type="common">ex Xue et al. 2023</name>
    <dbReference type="NCBI Taxonomy" id="2972489"/>
    <lineage>
        <taxon>Bacteria</taxon>
        <taxon>Bacillati</taxon>
        <taxon>Bacillota</taxon>
        <taxon>Bacilli</taxon>
        <taxon>Bacillales</taxon>
        <taxon>Paenibacillaceae</taxon>
        <taxon>Paenibacillus</taxon>
    </lineage>
</organism>
<dbReference type="EMBL" id="JANQBD010000015">
    <property type="protein sequence ID" value="MCR8633459.1"/>
    <property type="molecule type" value="Genomic_DNA"/>
</dbReference>
<reference evidence="1 2" key="1">
    <citation type="submission" date="2022-08" db="EMBL/GenBank/DDBJ databases">
        <title>Paenibacillus endoradicis sp. nov., Paenibacillus radicibacter sp. nov and Paenibacillus pararadicis sp. nov., three cold-adapted plant growth-promoting bacteria isolated from root of Larix gmelinii in Great Khingan.</title>
        <authorList>
            <person name="Xue H."/>
        </authorList>
    </citation>
    <scope>NUCLEOTIDE SEQUENCE [LARGE SCALE GENOMIC DNA]</scope>
    <source>
        <strain evidence="1 2">N5-1-1-5</strain>
    </source>
</reference>
<proteinExistence type="predicted"/>
<name>A0ABT1YJW6_9BACL</name>